<dbReference type="PANTHER" id="PTHR43752">
    <property type="entry name" value="BNR/ASP-BOX REPEAT FAMILY PROTEIN"/>
    <property type="match status" value="1"/>
</dbReference>
<dbReference type="Pfam" id="PF13088">
    <property type="entry name" value="BNR_2"/>
    <property type="match status" value="1"/>
</dbReference>
<dbReference type="InterPro" id="IPR036278">
    <property type="entry name" value="Sialidase_sf"/>
</dbReference>
<reference evidence="3 4" key="1">
    <citation type="submission" date="2016-09" db="EMBL/GenBank/DDBJ databases">
        <title>Rhizobium oryziradicis sp. nov., isolated from the root of rice.</title>
        <authorList>
            <person name="Zhao J."/>
            <person name="Zhang X."/>
        </authorList>
    </citation>
    <scope>NUCLEOTIDE SEQUENCE [LARGE SCALE GENOMIC DNA]</scope>
    <source>
        <strain evidence="3 4">14971</strain>
    </source>
</reference>
<sequence length="398" mass="43687">MTPDEIARAMTGVVRDAGEGRQEAFLPSPMIQNHASFLHRLSDGTVICAWFGGTLEGKSDISIFASALPPGSRNWGPAQRLSRDPSHSEQNPVLFTAPDGRLWLFHTSQPSGNQDECRIRMAEVLRDTADPTALATGEGRYLDLPRGCFVRASLWVREDGAIMLPIFRCLQRPGQKWNGSHDYAAVGVSMDGGETWRLDELAHSTGCVHMSPVNLGNDHKAAFFRRRQADHVYRAESIDGGNSWSVPEATDLPNNNSSLAAVTLADGRIAVICNPVNADQSLDRRVSLYDELGEDDARPDADPKGGCVPVWGVPRAPVIVCLSEDGGKSFPLRVLVEDGPGTCLSNDSTDGRNKEMSYPWLLEDPEGHLHIAYTYHRRAIKYVRLAPGWADAAERYDQ</sequence>
<evidence type="ECO:0000313" key="4">
    <source>
        <dbReference type="Proteomes" id="UP000185598"/>
    </source>
</evidence>
<dbReference type="InterPro" id="IPR011040">
    <property type="entry name" value="Sialidase"/>
</dbReference>
<dbReference type="Gene3D" id="2.120.10.10">
    <property type="match status" value="1"/>
</dbReference>
<reference evidence="2 5" key="2">
    <citation type="submission" date="2020-08" db="EMBL/GenBank/DDBJ databases">
        <title>Genomic Encyclopedia of Type Strains, Phase IV (KMG-IV): sequencing the most valuable type-strain genomes for metagenomic binning, comparative biology and taxonomic classification.</title>
        <authorList>
            <person name="Goeker M."/>
        </authorList>
    </citation>
    <scope>NUCLEOTIDE SEQUENCE [LARGE SCALE GENOMIC DNA]</scope>
    <source>
        <strain evidence="2 5">DSM 100021</strain>
    </source>
</reference>
<keyword evidence="3" id="KW-0378">Hydrolase</keyword>
<protein>
    <submittedName>
        <fullName evidence="3">Glycosyl hydrolase</fullName>
    </submittedName>
    <submittedName>
        <fullName evidence="2">Putative neuraminidase</fullName>
    </submittedName>
</protein>
<dbReference type="OrthoDB" id="41724at2"/>
<comment type="caution">
    <text evidence="3">The sequence shown here is derived from an EMBL/GenBank/DDBJ whole genome shotgun (WGS) entry which is preliminary data.</text>
</comment>
<dbReference type="EMBL" id="JACIED010000003">
    <property type="protein sequence ID" value="MBB4008158.1"/>
    <property type="molecule type" value="Genomic_DNA"/>
</dbReference>
<feature type="domain" description="Sialidase" evidence="1">
    <location>
        <begin position="44"/>
        <end position="371"/>
    </location>
</feature>
<dbReference type="PANTHER" id="PTHR43752:SF2">
    <property type="entry name" value="BNR_ASP-BOX REPEAT FAMILY PROTEIN"/>
    <property type="match status" value="1"/>
</dbReference>
<dbReference type="Proteomes" id="UP000185598">
    <property type="component" value="Unassembled WGS sequence"/>
</dbReference>
<dbReference type="GO" id="GO:0016787">
    <property type="term" value="F:hydrolase activity"/>
    <property type="evidence" value="ECO:0007669"/>
    <property type="project" value="UniProtKB-KW"/>
</dbReference>
<dbReference type="STRING" id="887144.BJF91_10710"/>
<gene>
    <name evidence="3" type="ORF">BJF91_10710</name>
    <name evidence="2" type="ORF">GGQ71_002438</name>
</gene>
<keyword evidence="4" id="KW-1185">Reference proteome</keyword>
<dbReference type="EMBL" id="MKIN01000028">
    <property type="protein sequence ID" value="OLP47156.1"/>
    <property type="molecule type" value="Genomic_DNA"/>
</dbReference>
<evidence type="ECO:0000313" key="3">
    <source>
        <dbReference type="EMBL" id="OLP47156.1"/>
    </source>
</evidence>
<evidence type="ECO:0000259" key="1">
    <source>
        <dbReference type="Pfam" id="PF13088"/>
    </source>
</evidence>
<evidence type="ECO:0000313" key="2">
    <source>
        <dbReference type="EMBL" id="MBB4008158.1"/>
    </source>
</evidence>
<dbReference type="SUPFAM" id="SSF50939">
    <property type="entry name" value="Sialidases"/>
    <property type="match status" value="1"/>
</dbReference>
<dbReference type="CDD" id="cd15482">
    <property type="entry name" value="Sialidase_non-viral"/>
    <property type="match status" value="1"/>
</dbReference>
<dbReference type="Proteomes" id="UP000544107">
    <property type="component" value="Unassembled WGS sequence"/>
</dbReference>
<organism evidence="3 4">
    <name type="scientific">Allorhizobium taibaishanense</name>
    <dbReference type="NCBI Taxonomy" id="887144"/>
    <lineage>
        <taxon>Bacteria</taxon>
        <taxon>Pseudomonadati</taxon>
        <taxon>Pseudomonadota</taxon>
        <taxon>Alphaproteobacteria</taxon>
        <taxon>Hyphomicrobiales</taxon>
        <taxon>Rhizobiaceae</taxon>
        <taxon>Rhizobium/Agrobacterium group</taxon>
        <taxon>Allorhizobium</taxon>
    </lineage>
</organism>
<proteinExistence type="predicted"/>
<evidence type="ECO:0000313" key="5">
    <source>
        <dbReference type="Proteomes" id="UP000544107"/>
    </source>
</evidence>
<dbReference type="RefSeq" id="WP_075617152.1">
    <property type="nucleotide sequence ID" value="NZ_JACIED010000003.1"/>
</dbReference>
<name>A0A1Q8ZYP1_9HYPH</name>
<accession>A0A1Q8ZYP1</accession>
<dbReference type="AlphaFoldDB" id="A0A1Q8ZYP1"/>